<reference evidence="1 2" key="1">
    <citation type="submission" date="2024-02" db="EMBL/GenBank/DDBJ databases">
        <title>Adaptive strategies in a cosmopolitan and abundant soil bacterium.</title>
        <authorList>
            <person name="Carini P."/>
        </authorList>
    </citation>
    <scope>NUCLEOTIDE SEQUENCE [LARGE SCALE GENOMIC DNA]</scope>
    <source>
        <strain evidence="1 2">AZCC 1608</strain>
    </source>
</reference>
<dbReference type="EMBL" id="JAZHRV010000001">
    <property type="protein sequence ID" value="MEH2554688.1"/>
    <property type="molecule type" value="Genomic_DNA"/>
</dbReference>
<organism evidence="1 2">
    <name type="scientific">Bradyrhizobium algeriense</name>
    <dbReference type="NCBI Taxonomy" id="634784"/>
    <lineage>
        <taxon>Bacteria</taxon>
        <taxon>Pseudomonadati</taxon>
        <taxon>Pseudomonadota</taxon>
        <taxon>Alphaproteobacteria</taxon>
        <taxon>Hyphomicrobiales</taxon>
        <taxon>Nitrobacteraceae</taxon>
        <taxon>Bradyrhizobium</taxon>
    </lineage>
</organism>
<protein>
    <recommendedName>
        <fullName evidence="3">Carboxymuconolactone decarboxylase family protein</fullName>
    </recommendedName>
</protein>
<evidence type="ECO:0008006" key="3">
    <source>
        <dbReference type="Google" id="ProtNLM"/>
    </source>
</evidence>
<dbReference type="InterPro" id="IPR029032">
    <property type="entry name" value="AhpD-like"/>
</dbReference>
<sequence length="182" mass="20189">MRSWIARRTLRAFARRYGYDVSYMEMMLNVSPAAFFKFAPLMKAAAHREAVPIEATFAAKIVGALAEDCGPCTQLVVDMALEAGMPRDQIEAVLRRDPRAMNEATTLGFRFADAVVRRAAEAEDEFRDAVRAQWGQKGVIDLTLALQMGRMFPMVKAGLGYAKECRRVTVSGHNVDVVKQAA</sequence>
<keyword evidence="2" id="KW-1185">Reference proteome</keyword>
<evidence type="ECO:0000313" key="1">
    <source>
        <dbReference type="EMBL" id="MEH2554688.1"/>
    </source>
</evidence>
<dbReference type="SUPFAM" id="SSF69118">
    <property type="entry name" value="AhpD-like"/>
    <property type="match status" value="1"/>
</dbReference>
<dbReference type="Gene3D" id="1.20.1290.10">
    <property type="entry name" value="AhpD-like"/>
    <property type="match status" value="1"/>
</dbReference>
<gene>
    <name evidence="1" type="ORF">V1286_002217</name>
</gene>
<name>A0ABU8B814_9BRAD</name>
<dbReference type="Proteomes" id="UP001364224">
    <property type="component" value="Unassembled WGS sequence"/>
</dbReference>
<accession>A0ABU8B814</accession>
<evidence type="ECO:0000313" key="2">
    <source>
        <dbReference type="Proteomes" id="UP001364224"/>
    </source>
</evidence>
<comment type="caution">
    <text evidence="1">The sequence shown here is derived from an EMBL/GenBank/DDBJ whole genome shotgun (WGS) entry which is preliminary data.</text>
</comment>
<proteinExistence type="predicted"/>
<dbReference type="RefSeq" id="WP_334479499.1">
    <property type="nucleotide sequence ID" value="NZ_JAZHRV010000001.1"/>
</dbReference>